<feature type="domain" description="Methylmalonyl-CoA mutase alpha/beta chain catalytic" evidence="1">
    <location>
        <begin position="177"/>
        <end position="428"/>
    </location>
</feature>
<dbReference type="CDD" id="cd03677">
    <property type="entry name" value="MM_CoA_mutase_beta"/>
    <property type="match status" value="1"/>
</dbReference>
<dbReference type="PANTHER" id="PTHR48101">
    <property type="entry name" value="METHYLMALONYL-COA MUTASE, MITOCHONDRIAL-RELATED"/>
    <property type="match status" value="1"/>
</dbReference>
<evidence type="ECO:0000313" key="2">
    <source>
        <dbReference type="EMBL" id="NER15668.1"/>
    </source>
</evidence>
<evidence type="ECO:0000313" key="3">
    <source>
        <dbReference type="Proteomes" id="UP000474296"/>
    </source>
</evidence>
<evidence type="ECO:0000259" key="1">
    <source>
        <dbReference type="Pfam" id="PF01642"/>
    </source>
</evidence>
<gene>
    <name evidence="2" type="ORF">GWK10_00500</name>
</gene>
<dbReference type="RefSeq" id="WP_164028945.1">
    <property type="nucleotide sequence ID" value="NZ_JAABOQ010000001.1"/>
</dbReference>
<organism evidence="2 3">
    <name type="scientific">Spongiivirga citrea</name>
    <dbReference type="NCBI Taxonomy" id="1481457"/>
    <lineage>
        <taxon>Bacteria</taxon>
        <taxon>Pseudomonadati</taxon>
        <taxon>Bacteroidota</taxon>
        <taxon>Flavobacteriia</taxon>
        <taxon>Flavobacteriales</taxon>
        <taxon>Flavobacteriaceae</taxon>
        <taxon>Spongiivirga</taxon>
    </lineage>
</organism>
<dbReference type="GO" id="GO:0016866">
    <property type="term" value="F:intramolecular transferase activity"/>
    <property type="evidence" value="ECO:0007669"/>
    <property type="project" value="InterPro"/>
</dbReference>
<dbReference type="InterPro" id="IPR006099">
    <property type="entry name" value="MeMalonylCoA_mutase_a/b_cat"/>
</dbReference>
<keyword evidence="3" id="KW-1185">Reference proteome</keyword>
<dbReference type="Pfam" id="PF01642">
    <property type="entry name" value="MM_CoA_mutase"/>
    <property type="match status" value="1"/>
</dbReference>
<dbReference type="GO" id="GO:0031419">
    <property type="term" value="F:cobalamin binding"/>
    <property type="evidence" value="ECO:0007669"/>
    <property type="project" value="InterPro"/>
</dbReference>
<proteinExistence type="predicted"/>
<comment type="caution">
    <text evidence="2">The sequence shown here is derived from an EMBL/GenBank/DDBJ whole genome shotgun (WGS) entry which is preliminary data.</text>
</comment>
<name>A0A6M0CCW0_9FLAO</name>
<dbReference type="PANTHER" id="PTHR48101:SF1">
    <property type="entry name" value="METHYLMALONYL-COA MUTASE, LARGE SUBUNIT"/>
    <property type="match status" value="1"/>
</dbReference>
<dbReference type="AlphaFoldDB" id="A0A6M0CCW0"/>
<reference evidence="2 3" key="1">
    <citation type="submission" date="2020-01" db="EMBL/GenBank/DDBJ databases">
        <title>Spongiivirga citrea KCTC 32990T.</title>
        <authorList>
            <person name="Wang G."/>
        </authorList>
    </citation>
    <scope>NUCLEOTIDE SEQUENCE [LARGE SCALE GENOMIC DNA]</scope>
    <source>
        <strain evidence="2 3">KCTC 32990</strain>
    </source>
</reference>
<dbReference type="InterPro" id="IPR016176">
    <property type="entry name" value="Cbl-dep_enz_cat"/>
</dbReference>
<dbReference type="Gene3D" id="3.20.20.240">
    <property type="entry name" value="Methylmalonyl-CoA mutase"/>
    <property type="match status" value="1"/>
</dbReference>
<sequence>MSDFLFKEFDEVSLKQWKQKIQFDLKGLDYNDTLIWNTTEGIDVKPVYHKDELTKTIPNLKTTKGWNVTQHIFVVNEKRSNKNAVDVIERGAEAIIFELTQSKIDFSALLKGIDTSNTTIYFKLQFIDTDVIKSINQLASPTSKIYLQIDPIGNVAKGGKWFENSTVDLEKLTSCIESHGNLKSVLAINSDLYHNAGASIVRQLAYTLAHLNEYFNYLEQHSRASLKNLCVTINTAIGNNYFFELAKLRALRFLFDQLSGAYDIDISCHIISTPGKRNKTLYDYNVNMLRTTTECMSAVLGGADAVSNLPYDTLYHKNNEFGDRIARNQLLILKSESYFDKVENPADGAYFIESISQQLAEKALDVFKKIESAGGFLQQLQEGVIQRKIRESATKQQELFDTEKEVLIGTNTYPNKEDRMKNDLELHPFVKNKPRKTVIEPIIERRLAEKIEQERLANEQ</sequence>
<dbReference type="EMBL" id="JAABOQ010000001">
    <property type="protein sequence ID" value="NER15668.1"/>
    <property type="molecule type" value="Genomic_DNA"/>
</dbReference>
<protein>
    <submittedName>
        <fullName evidence="2">Methylmalonyl-CoA mutase</fullName>
    </submittedName>
</protein>
<dbReference type="Proteomes" id="UP000474296">
    <property type="component" value="Unassembled WGS sequence"/>
</dbReference>
<dbReference type="SUPFAM" id="SSF51703">
    <property type="entry name" value="Cobalamin (vitamin B12)-dependent enzymes"/>
    <property type="match status" value="1"/>
</dbReference>
<accession>A0A6M0CCW0</accession>